<evidence type="ECO:0000259" key="1">
    <source>
        <dbReference type="PROSITE" id="PS50126"/>
    </source>
</evidence>
<dbReference type="InterPro" id="IPR003029">
    <property type="entry name" value="S1_domain"/>
</dbReference>
<dbReference type="GO" id="GO:0003676">
    <property type="term" value="F:nucleic acid binding"/>
    <property type="evidence" value="ECO:0007669"/>
    <property type="project" value="InterPro"/>
</dbReference>
<dbReference type="PROSITE" id="PS50126">
    <property type="entry name" value="S1"/>
    <property type="match status" value="1"/>
</dbReference>
<evidence type="ECO:0000313" key="3">
    <source>
        <dbReference type="Proteomes" id="UP000071859"/>
    </source>
</evidence>
<organism evidence="2 3">
    <name type="scientific">Caballeronia calidae</name>
    <dbReference type="NCBI Taxonomy" id="1777139"/>
    <lineage>
        <taxon>Bacteria</taxon>
        <taxon>Pseudomonadati</taxon>
        <taxon>Pseudomonadota</taxon>
        <taxon>Betaproteobacteria</taxon>
        <taxon>Burkholderiales</taxon>
        <taxon>Burkholderiaceae</taxon>
        <taxon>Caballeronia</taxon>
    </lineage>
</organism>
<dbReference type="Gene3D" id="2.40.50.140">
    <property type="entry name" value="Nucleic acid-binding proteins"/>
    <property type="match status" value="1"/>
</dbReference>
<protein>
    <submittedName>
        <fullName evidence="2">30S ribosomal protein S1</fullName>
    </submittedName>
</protein>
<dbReference type="EMBL" id="FCOX02000040">
    <property type="protein sequence ID" value="SAK99989.1"/>
    <property type="molecule type" value="Genomic_DNA"/>
</dbReference>
<dbReference type="SMART" id="SM00316">
    <property type="entry name" value="S1"/>
    <property type="match status" value="2"/>
</dbReference>
<dbReference type="CDD" id="cd00164">
    <property type="entry name" value="S1_like"/>
    <property type="match status" value="1"/>
</dbReference>
<dbReference type="AlphaFoldDB" id="A0A158DZF4"/>
<dbReference type="Proteomes" id="UP000071859">
    <property type="component" value="Unassembled WGS sequence"/>
</dbReference>
<gene>
    <name evidence="2" type="ORF">AWB78_05866</name>
</gene>
<dbReference type="GO" id="GO:0005840">
    <property type="term" value="C:ribosome"/>
    <property type="evidence" value="ECO:0007669"/>
    <property type="project" value="UniProtKB-KW"/>
</dbReference>
<accession>A0A158DZF4</accession>
<comment type="caution">
    <text evidence="2">The sequence shown here is derived from an EMBL/GenBank/DDBJ whole genome shotgun (WGS) entry which is preliminary data.</text>
</comment>
<dbReference type="OrthoDB" id="286090at2"/>
<sequence length="519" mass="57802">MGLWESLFDFLGLGSGTRTAQTSSSGSSAWQRTARTKEPARTIEAGVVCSGVVDYVDDKFVKVRSGEVVATVFLSELADVFVERATEFVSEGSYVRFVLKEPSSRKPGEWIASLSAVREAEVRARLREFEPGSDHACRVVDIQDKEVVLDCDGVPAKAPLHELSWSWIDHPSRCVRFGEELSARVLRIEAPDNWLNIKAARKARLIVSIKACVARPESPLVEMPFSAVPFRLWAEARKPRICDTVVMHVLTELALGARPEEIARVTGFNGLALQGILQALEDEALAREGAPTRKGKSLIDVIESTRQLNEARLRGLFASAAPQHSQFVAADQSDRHGEYPHAWPRPPAHTKVEDMFMAATDEAVPEPLVNLVADADNRAIVSSLLQDSRVRVFVRKDGLHPRKVVYLRVPEHWVLAGLWFAFDALGEAPFRPVDLSDRCKDLLVVRVRIPSTQADTPAADYYFDPVTGLYWTPRAESQAVIREMKGADFPEMPAFSPDGLGTKPRPPSRYERRWCRVKT</sequence>
<keyword evidence="3" id="KW-1185">Reference proteome</keyword>
<feature type="domain" description="S1 motif" evidence="1">
    <location>
        <begin position="132"/>
        <end position="210"/>
    </location>
</feature>
<dbReference type="RefSeq" id="WP_062609682.1">
    <property type="nucleotide sequence ID" value="NZ_FCOX02000040.1"/>
</dbReference>
<name>A0A158DZF4_9BURK</name>
<proteinExistence type="predicted"/>
<evidence type="ECO:0000313" key="2">
    <source>
        <dbReference type="EMBL" id="SAK99989.1"/>
    </source>
</evidence>
<reference evidence="2" key="1">
    <citation type="submission" date="2016-01" db="EMBL/GenBank/DDBJ databases">
        <authorList>
            <person name="Peeters C."/>
        </authorList>
    </citation>
    <scope>NUCLEOTIDE SEQUENCE</scope>
    <source>
        <strain evidence="2">LMG 29321</strain>
    </source>
</reference>
<keyword evidence="2" id="KW-0689">Ribosomal protein</keyword>
<dbReference type="SUPFAM" id="SSF50249">
    <property type="entry name" value="Nucleic acid-binding proteins"/>
    <property type="match status" value="1"/>
</dbReference>
<keyword evidence="2" id="KW-0687">Ribonucleoprotein</keyword>
<dbReference type="InterPro" id="IPR012340">
    <property type="entry name" value="NA-bd_OB-fold"/>
</dbReference>